<evidence type="ECO:0000259" key="3">
    <source>
        <dbReference type="Pfam" id="PF24346"/>
    </source>
</evidence>
<feature type="compositionally biased region" description="Polar residues" evidence="1">
    <location>
        <begin position="110"/>
        <end position="122"/>
    </location>
</feature>
<dbReference type="EMBL" id="BAFE01000052">
    <property type="protein sequence ID" value="GAB48512.1"/>
    <property type="molecule type" value="Genomic_DNA"/>
</dbReference>
<evidence type="ECO:0000313" key="4">
    <source>
        <dbReference type="EMBL" id="GAB48512.1"/>
    </source>
</evidence>
<proteinExistence type="predicted"/>
<feature type="region of interest" description="Disordered" evidence="1">
    <location>
        <begin position="1"/>
        <end position="20"/>
    </location>
</feature>
<evidence type="ECO:0000313" key="5">
    <source>
        <dbReference type="Proteomes" id="UP000004367"/>
    </source>
</evidence>
<keyword evidence="2" id="KW-0812">Transmembrane</keyword>
<comment type="caution">
    <text evidence="4">The sequence shown here is derived from an EMBL/GenBank/DDBJ whole genome shotgun (WGS) entry which is preliminary data.</text>
</comment>
<evidence type="ECO:0000256" key="2">
    <source>
        <dbReference type="SAM" id="Phobius"/>
    </source>
</evidence>
<feature type="compositionally biased region" description="Low complexity" evidence="1">
    <location>
        <begin position="1433"/>
        <end position="1446"/>
    </location>
</feature>
<feature type="domain" description="DUF7507" evidence="3">
    <location>
        <begin position="132"/>
        <end position="235"/>
    </location>
</feature>
<feature type="compositionally biased region" description="Pro residues" evidence="1">
    <location>
        <begin position="856"/>
        <end position="873"/>
    </location>
</feature>
<feature type="domain" description="DUF7507" evidence="3">
    <location>
        <begin position="250"/>
        <end position="349"/>
    </location>
</feature>
<feature type="compositionally biased region" description="Low complexity" evidence="1">
    <location>
        <begin position="1516"/>
        <end position="1526"/>
    </location>
</feature>
<protein>
    <recommendedName>
        <fullName evidence="3">DUF7507 domain-containing protein</fullName>
    </recommendedName>
</protein>
<organism evidence="4 5">
    <name type="scientific">Mobilicoccus pelagius NBRC 104925</name>
    <dbReference type="NCBI Taxonomy" id="1089455"/>
    <lineage>
        <taxon>Bacteria</taxon>
        <taxon>Bacillati</taxon>
        <taxon>Actinomycetota</taxon>
        <taxon>Actinomycetes</taxon>
        <taxon>Micrococcales</taxon>
        <taxon>Dermatophilaceae</taxon>
        <taxon>Mobilicoccus</taxon>
    </lineage>
</organism>
<feature type="compositionally biased region" description="Polar residues" evidence="1">
    <location>
        <begin position="237"/>
        <end position="246"/>
    </location>
</feature>
<feature type="domain" description="DUF7507" evidence="3">
    <location>
        <begin position="877"/>
        <end position="985"/>
    </location>
</feature>
<feature type="compositionally biased region" description="Polar residues" evidence="1">
    <location>
        <begin position="1409"/>
        <end position="1430"/>
    </location>
</feature>
<evidence type="ECO:0000256" key="1">
    <source>
        <dbReference type="SAM" id="MobiDB-lite"/>
    </source>
</evidence>
<feature type="compositionally biased region" description="Pro residues" evidence="1">
    <location>
        <begin position="1207"/>
        <end position="1226"/>
    </location>
</feature>
<dbReference type="NCBIfam" id="TIGR01451">
    <property type="entry name" value="B_ant_repeat"/>
    <property type="match status" value="6"/>
</dbReference>
<dbReference type="STRING" id="1089455.MOPEL_073_01530"/>
<dbReference type="InterPro" id="IPR055354">
    <property type="entry name" value="DUF7507"/>
</dbReference>
<keyword evidence="5" id="KW-1185">Reference proteome</keyword>
<feature type="domain" description="DUF7507" evidence="3">
    <location>
        <begin position="613"/>
        <end position="719"/>
    </location>
</feature>
<accession>H5US04</accession>
<dbReference type="Proteomes" id="UP000004367">
    <property type="component" value="Unassembled WGS sequence"/>
</dbReference>
<dbReference type="InterPro" id="IPR047589">
    <property type="entry name" value="DUF11_rpt"/>
</dbReference>
<reference evidence="4 5" key="1">
    <citation type="submission" date="2012-02" db="EMBL/GenBank/DDBJ databases">
        <title>Whole genome shotgun sequence of Mobilicoccus pelagius NBRC 104925.</title>
        <authorList>
            <person name="Yoshida Y."/>
            <person name="Hosoyama A."/>
            <person name="Tsuchikane K."/>
            <person name="Katsumata H."/>
            <person name="Yamazaki S."/>
            <person name="Fujita N."/>
        </authorList>
    </citation>
    <scope>NUCLEOTIDE SEQUENCE [LARGE SCALE GENOMIC DNA]</scope>
    <source>
        <strain evidence="4 5">NBRC 104925</strain>
    </source>
</reference>
<feature type="region of interest" description="Disordered" evidence="1">
    <location>
        <begin position="837"/>
        <end position="877"/>
    </location>
</feature>
<dbReference type="InterPro" id="IPR051172">
    <property type="entry name" value="Chlamydia_OmcB"/>
</dbReference>
<feature type="domain" description="DUF7507" evidence="3">
    <location>
        <begin position="362"/>
        <end position="475"/>
    </location>
</feature>
<feature type="region of interest" description="Disordered" evidence="1">
    <location>
        <begin position="1354"/>
        <end position="1527"/>
    </location>
</feature>
<dbReference type="PANTHER" id="PTHR34819:SF3">
    <property type="entry name" value="CELL SURFACE PROTEIN"/>
    <property type="match status" value="1"/>
</dbReference>
<feature type="region of interest" description="Disordered" evidence="1">
    <location>
        <begin position="110"/>
        <end position="155"/>
    </location>
</feature>
<dbReference type="PANTHER" id="PTHR34819">
    <property type="entry name" value="LARGE CYSTEINE-RICH PERIPLASMIC PROTEIN OMCB"/>
    <property type="match status" value="1"/>
</dbReference>
<feature type="domain" description="DUF7507" evidence="3">
    <location>
        <begin position="508"/>
        <end position="600"/>
    </location>
</feature>
<sequence>MDARYTVTVTNSGQRDGTYGPLTDAPAFPAEANVVEAKVMAPGATDYTTIAGTGPFALTSGPTTLAAGASHEYRVVIRYEWTKTATQSKAADCAAEPTPGQGLYNVTSLPAGQETDTSNNAACSAPSPQPDPGIDLKKYASGPVDADHSGGVSEGDTMTYTFVVTNKSKTLTLKDIKVNDPTVGTVTCAQDELAVEASTTCTAAKYALTQGDVAAGSITNEATASGLPPGGLDRVTASDSTTTPLPSNGGLTLTKTATNTTHAGATPNTGDQISYSFTVKNTGATTLTNVAVTDPEVGRVACSDTTLSPGASTACTASKTYAVTSADVSAGSVVNIASATATSGGKTVSADALATVLIAPANPEISLTKKIVEITDSAPVGLDAGDLVTYSLTVTNTGNVPVRTIYADDTGLNIFGISCRNELLAPGESTTCGVDTGDGTGSKTLTLPIGQVALDAGKLSNSATAYAYGPVSKTTVSASDTATLDLTADSRFKNALQLTKKSGQIVDANGNGITDEGDAIGYAFEVKNTGSQTLNLLEVNDPGLVTKHLTCEYAIIRPSETTICISKTGHVLEEAEVIAGTYTNKATAQAKTPQGTVVTSNEASATSTIPNTPTIKLEKIAGPVTDVAGTPAGDSRGDTIAYTFRVTNTGGVPVTGATITDAKLKLDGVACGGGTIAPGATLDCAIPASSATYTLTRADVNAGEVVNTATATAGDATDTAEVRTTLVPMPSLTLVKSHDGGDEPRRVGDVVTYRFTVRNDGAGTVKDLRINDPRLGLDGFCGSEGTTIPSVGTGDDAPDSAYGLTCSLVGRYVVTDEDVAGGRVANTATATALTVAGATLTAEDDDDVPTTDAPRPQEPTPPSPPTDPTPTPEPGALGLTKTARLTTDKGAQGVADVGDVITYGFVVTNPSGVEVPSVSVSDARLTAAGISVTCPSGPLAPGASTTCSAAPYTVTAADLAAAVAGDGRITNTATASGGEVTSPPASASVPAAPTPAIALRKTASLSTDRGTAGVLDAGDVITYSFVVTNTGPTPLTGVALSDPTAGATTCPKTELARGESMTCAAPAHTVTAADVAAGAVTNTATVAATGPGGVKVDATDTAVLGRPAPRIDLVKTATLTTDTGVRGAADTGDVITYGFTVTNPGNVPLTGVRVSDPTLGAVTCPKTDLAVGESMRCAGPTRTVTKADVDAGTALSNTATATGTPPATTPPTTPPTTSPGPAPSPTGEPTGTPTGPTTPDPVDDSATVTVPVAPKPVARVDMTKSFAWADGGSRTTANVGDGILYTFTVVNSGTTTVRDVTVNDPRLAALGISVACPRGDVRPGDSVTCRASAPYRITEADARRGSVLNTAVAQATSPGGTVGAGPTKPSSSKDTVTVPVRPGAPPRPNRPKSPATHTPGTPRPDATRPGSTRPGSTRPGSTRPGSTRPTVTWPGSGRPSPWPGSSHTPGVPGRTTCRTCDPASPWGPTRPGTTGVKGKGVAVGDGPPVPPDGPGDPFATLPTVADAAPAPSTGNAQAAGPQAAPATPVRPRLLRGEATGLVGVGLVLPASLAVFLTARRRQRLARASSVVAQARRP</sequence>
<keyword evidence="2" id="KW-0472">Membrane</keyword>
<keyword evidence="2" id="KW-1133">Transmembrane helix</keyword>
<gene>
    <name evidence="4" type="ORF">MOPEL_073_01530</name>
</gene>
<feature type="region of interest" description="Disordered" evidence="1">
    <location>
        <begin position="221"/>
        <end position="253"/>
    </location>
</feature>
<feature type="region of interest" description="Disordered" evidence="1">
    <location>
        <begin position="1196"/>
        <end position="1254"/>
    </location>
</feature>
<feature type="domain" description="DUF7507" evidence="3">
    <location>
        <begin position="1108"/>
        <end position="1212"/>
    </location>
</feature>
<dbReference type="eggNOG" id="COG1361">
    <property type="taxonomic scope" value="Bacteria"/>
</dbReference>
<feature type="compositionally biased region" description="Low complexity" evidence="1">
    <location>
        <begin position="1227"/>
        <end position="1237"/>
    </location>
</feature>
<feature type="domain" description="DUF7507" evidence="3">
    <location>
        <begin position="1275"/>
        <end position="1361"/>
    </location>
</feature>
<dbReference type="Pfam" id="PF24346">
    <property type="entry name" value="DUF7507"/>
    <property type="match status" value="10"/>
</dbReference>
<feature type="domain" description="DUF7507" evidence="3">
    <location>
        <begin position="730"/>
        <end position="841"/>
    </location>
</feature>
<name>H5US04_9MICO</name>
<feature type="domain" description="DUF7507" evidence="3">
    <location>
        <begin position="994"/>
        <end position="1097"/>
    </location>
</feature>
<feature type="transmembrane region" description="Helical" evidence="2">
    <location>
        <begin position="1538"/>
        <end position="1558"/>
    </location>
</feature>